<dbReference type="EMBL" id="JARBHB010000008">
    <property type="protein sequence ID" value="KAJ8877653.1"/>
    <property type="molecule type" value="Genomic_DNA"/>
</dbReference>
<dbReference type="Proteomes" id="UP001159363">
    <property type="component" value="Chromosome 7"/>
</dbReference>
<evidence type="ECO:0000313" key="2">
    <source>
        <dbReference type="Proteomes" id="UP001159363"/>
    </source>
</evidence>
<sequence>MLLLGGFSWDLLFPTASTRRYVLPNYARDNNFSRSSFVLWNRHGRFFQALYYFPVRVDTVQYIRPGLSLTVKEETHQQLKALVYLEIFSALVAEGHRSDKDDTALSIKCAIATKRKALVEGCFALPHLTHSRRSHCLATSLPRPNAFGILPLGPRKTLGVRHFCEYQRRDELEARFLAAFETIKNTPAIFYDVLRNMLRRCRICIECGGNNSEQLLSREWSSPSSQTNVVVSNNGEFSAPISRDSTVINPPFHGDQRSSTRNGVEVWTLVAAVDVFSGVGLLEAETATKAKAAKRAKHLLARVDMDVFSSCFIKPPERKFSTLVDPVKKGRVRGGEGWKLRKDSSRELSLAISVPLTRLHIRVSPDSAYALLRSLTCKDCASACVETAF</sequence>
<gene>
    <name evidence="1" type="ORF">PR048_022108</name>
</gene>
<organism evidence="1 2">
    <name type="scientific">Dryococelus australis</name>
    <dbReference type="NCBI Taxonomy" id="614101"/>
    <lineage>
        <taxon>Eukaryota</taxon>
        <taxon>Metazoa</taxon>
        <taxon>Ecdysozoa</taxon>
        <taxon>Arthropoda</taxon>
        <taxon>Hexapoda</taxon>
        <taxon>Insecta</taxon>
        <taxon>Pterygota</taxon>
        <taxon>Neoptera</taxon>
        <taxon>Polyneoptera</taxon>
        <taxon>Phasmatodea</taxon>
        <taxon>Verophasmatodea</taxon>
        <taxon>Anareolatae</taxon>
        <taxon>Phasmatidae</taxon>
        <taxon>Eurycanthinae</taxon>
        <taxon>Dryococelus</taxon>
    </lineage>
</organism>
<keyword evidence="2" id="KW-1185">Reference proteome</keyword>
<protein>
    <submittedName>
        <fullName evidence="1">Uncharacterized protein</fullName>
    </submittedName>
</protein>
<evidence type="ECO:0000313" key="1">
    <source>
        <dbReference type="EMBL" id="KAJ8877653.1"/>
    </source>
</evidence>
<accession>A0ABQ9H037</accession>
<comment type="caution">
    <text evidence="1">The sequence shown here is derived from an EMBL/GenBank/DDBJ whole genome shotgun (WGS) entry which is preliminary data.</text>
</comment>
<name>A0ABQ9H037_9NEOP</name>
<reference evidence="1 2" key="1">
    <citation type="submission" date="2023-02" db="EMBL/GenBank/DDBJ databases">
        <title>LHISI_Scaffold_Assembly.</title>
        <authorList>
            <person name="Stuart O.P."/>
            <person name="Cleave R."/>
            <person name="Magrath M.J.L."/>
            <person name="Mikheyev A.S."/>
        </authorList>
    </citation>
    <scope>NUCLEOTIDE SEQUENCE [LARGE SCALE GENOMIC DNA]</scope>
    <source>
        <strain evidence="1">Daus_M_001</strain>
        <tissue evidence="1">Leg muscle</tissue>
    </source>
</reference>
<proteinExistence type="predicted"/>